<dbReference type="AlphaFoldDB" id="A0A844G767"/>
<evidence type="ECO:0000256" key="1">
    <source>
        <dbReference type="ARBA" id="ARBA00022737"/>
    </source>
</evidence>
<evidence type="ECO:0000313" key="4">
    <source>
        <dbReference type="Proteomes" id="UP000435649"/>
    </source>
</evidence>
<organism evidence="3 4">
    <name type="scientific">Victivallis lenta</name>
    <dbReference type="NCBI Taxonomy" id="2606640"/>
    <lineage>
        <taxon>Bacteria</taxon>
        <taxon>Pseudomonadati</taxon>
        <taxon>Lentisphaerota</taxon>
        <taxon>Lentisphaeria</taxon>
        <taxon>Victivallales</taxon>
        <taxon>Victivallaceae</taxon>
        <taxon>Victivallis</taxon>
    </lineage>
</organism>
<keyword evidence="1" id="KW-0677">Repeat</keyword>
<evidence type="ECO:0000259" key="2">
    <source>
        <dbReference type="Pfam" id="PF25023"/>
    </source>
</evidence>
<dbReference type="EMBL" id="VUNS01000048">
    <property type="protein sequence ID" value="MST99707.1"/>
    <property type="molecule type" value="Genomic_DNA"/>
</dbReference>
<dbReference type="InterPro" id="IPR050708">
    <property type="entry name" value="T6SS_VgrG/RHS"/>
</dbReference>
<dbReference type="Gene3D" id="2.180.10.10">
    <property type="entry name" value="RHS repeat-associated core"/>
    <property type="match status" value="1"/>
</dbReference>
<dbReference type="RefSeq" id="WP_154420871.1">
    <property type="nucleotide sequence ID" value="NZ_VUNS01000048.1"/>
</dbReference>
<dbReference type="PRINTS" id="PR00394">
    <property type="entry name" value="RHSPROTEIN"/>
</dbReference>
<gene>
    <name evidence="3" type="ORF">FYJ85_22000</name>
</gene>
<feature type="domain" description="Teneurin-like YD-shell" evidence="2">
    <location>
        <begin position="21"/>
        <end position="120"/>
    </location>
</feature>
<dbReference type="InterPro" id="IPR022385">
    <property type="entry name" value="Rhs_assc_core"/>
</dbReference>
<dbReference type="NCBIfam" id="TIGR03696">
    <property type="entry name" value="Rhs_assc_core"/>
    <property type="match status" value="1"/>
</dbReference>
<keyword evidence="4" id="KW-1185">Reference proteome</keyword>
<accession>A0A844G767</accession>
<reference evidence="3 4" key="1">
    <citation type="submission" date="2019-08" db="EMBL/GenBank/DDBJ databases">
        <title>In-depth cultivation of the pig gut microbiome towards novel bacterial diversity and tailored functional studies.</title>
        <authorList>
            <person name="Wylensek D."/>
            <person name="Hitch T.C.A."/>
            <person name="Clavel T."/>
        </authorList>
    </citation>
    <scope>NUCLEOTIDE SEQUENCE [LARGE SCALE GENOMIC DNA]</scope>
    <source>
        <strain evidence="3 4">BBE-744-WT-12</strain>
    </source>
</reference>
<proteinExistence type="predicted"/>
<protein>
    <submittedName>
        <fullName evidence="3">RHS repeat-associated core domain-containing protein</fullName>
    </submittedName>
</protein>
<dbReference type="Proteomes" id="UP000435649">
    <property type="component" value="Unassembled WGS sequence"/>
</dbReference>
<dbReference type="Pfam" id="PF25023">
    <property type="entry name" value="TEN_YD-shell"/>
    <property type="match status" value="1"/>
</dbReference>
<sequence length="348" mass="39233">MKATIMPVFAARPFTFGAVDGETYYYVTDGNKNVTALLDADGVRVAKYTYNPFGRILNSEGALAEINPFRFSSEYHDDETGLVYYNYRYYSPELGRWTKRDPIEEEGGVNLYGYVANSPIDRFDYLGMAWNISRTGKAWAIAMRSSLDKDNIERLASLVCLDDDEAIKWLRNVNGTVVTENDLKQGRCFKVPNTIAVYTSKPKVGDGIITFVAKLRRNAISMGQSYKGKGYNLVEHKSAESNSLFVSLWQLDGIAAIVFAGHGSEYSFASDNDSGTSANEVSPPYKLQRVDALHCYSAATHIYSTRKEDNKGWRDWVSKDGSYEVYTKAVHHLNEESARVRKNHYRIP</sequence>
<evidence type="ECO:0000313" key="3">
    <source>
        <dbReference type="EMBL" id="MST99707.1"/>
    </source>
</evidence>
<dbReference type="PANTHER" id="PTHR32305:SF15">
    <property type="entry name" value="PROTEIN RHSA-RELATED"/>
    <property type="match status" value="1"/>
</dbReference>
<comment type="caution">
    <text evidence="3">The sequence shown here is derived from an EMBL/GenBank/DDBJ whole genome shotgun (WGS) entry which is preliminary data.</text>
</comment>
<dbReference type="InterPro" id="IPR056823">
    <property type="entry name" value="TEN-like_YD-shell"/>
</dbReference>
<dbReference type="PANTHER" id="PTHR32305">
    <property type="match status" value="1"/>
</dbReference>
<name>A0A844G767_9BACT</name>